<proteinExistence type="predicted"/>
<keyword evidence="1" id="KW-0328">Glycosyltransferase</keyword>
<accession>A0A2Z7D4V4</accession>
<dbReference type="GO" id="GO:0016757">
    <property type="term" value="F:glycosyltransferase activity"/>
    <property type="evidence" value="ECO:0007669"/>
    <property type="project" value="UniProtKB-KW"/>
</dbReference>
<gene>
    <name evidence="1" type="ORF">F511_37286</name>
</gene>
<dbReference type="AlphaFoldDB" id="A0A2Z7D4V4"/>
<dbReference type="OrthoDB" id="1839301at2759"/>
<reference evidence="1 2" key="1">
    <citation type="journal article" date="2015" name="Proc. Natl. Acad. Sci. U.S.A.">
        <title>The resurrection genome of Boea hygrometrica: A blueprint for survival of dehydration.</title>
        <authorList>
            <person name="Xiao L."/>
            <person name="Yang G."/>
            <person name="Zhang L."/>
            <person name="Yang X."/>
            <person name="Zhao S."/>
            <person name="Ji Z."/>
            <person name="Zhou Q."/>
            <person name="Hu M."/>
            <person name="Wang Y."/>
            <person name="Chen M."/>
            <person name="Xu Y."/>
            <person name="Jin H."/>
            <person name="Xiao X."/>
            <person name="Hu G."/>
            <person name="Bao F."/>
            <person name="Hu Y."/>
            <person name="Wan P."/>
            <person name="Li L."/>
            <person name="Deng X."/>
            <person name="Kuang T."/>
            <person name="Xiang C."/>
            <person name="Zhu J.K."/>
            <person name="Oliver M.J."/>
            <person name="He Y."/>
        </authorList>
    </citation>
    <scope>NUCLEOTIDE SEQUENCE [LARGE SCALE GENOMIC DNA]</scope>
    <source>
        <strain evidence="2">cv. XS01</strain>
    </source>
</reference>
<keyword evidence="1" id="KW-0808">Transferase</keyword>
<dbReference type="Proteomes" id="UP000250235">
    <property type="component" value="Unassembled WGS sequence"/>
</dbReference>
<organism evidence="1 2">
    <name type="scientific">Dorcoceras hygrometricum</name>
    <dbReference type="NCBI Taxonomy" id="472368"/>
    <lineage>
        <taxon>Eukaryota</taxon>
        <taxon>Viridiplantae</taxon>
        <taxon>Streptophyta</taxon>
        <taxon>Embryophyta</taxon>
        <taxon>Tracheophyta</taxon>
        <taxon>Spermatophyta</taxon>
        <taxon>Magnoliopsida</taxon>
        <taxon>eudicotyledons</taxon>
        <taxon>Gunneridae</taxon>
        <taxon>Pentapetalae</taxon>
        <taxon>asterids</taxon>
        <taxon>lamiids</taxon>
        <taxon>Lamiales</taxon>
        <taxon>Gesneriaceae</taxon>
        <taxon>Didymocarpoideae</taxon>
        <taxon>Trichosporeae</taxon>
        <taxon>Loxocarpinae</taxon>
        <taxon>Dorcoceras</taxon>
    </lineage>
</organism>
<dbReference type="EMBL" id="KQ989590">
    <property type="protein sequence ID" value="KZV54160.1"/>
    <property type="molecule type" value="Genomic_DNA"/>
</dbReference>
<evidence type="ECO:0000313" key="2">
    <source>
        <dbReference type="Proteomes" id="UP000250235"/>
    </source>
</evidence>
<protein>
    <submittedName>
        <fullName evidence="1">Galactomannan galactosyltransferase</fullName>
    </submittedName>
</protein>
<sequence>MFVVSALLLVEGLIDIHEVPKDLIFDARTEYSFTGEQLTSSCKKWELKIEYRHLSDIVEKSITVKASSFDVVTHERFLLMTAIFGGVSVNWGRLLFKIFKDMVTPETRQARGYAVHISDEMEQWLNLSFEEFIASDANRRVDTASDTDGEPEIVVEKHLVQRSAEKEKDADFGASEDLVLGKKNEGFLSNNPSDEELMSLDDLLMQISDDMRLPSVTAAEVTKIKSGLPVEIHEVQDKDWYYASLPKISAHDKGKKPLEADDVVKGNPAREMVQETLTVHRTLSPLILGRRRRNFEQGFPGFSGGRGGESASDVPIDSHATVLVNYKFNYLQENVHSGIKEIDNTLLRWGKTLLVACCIL</sequence>
<keyword evidence="2" id="KW-1185">Reference proteome</keyword>
<name>A0A2Z7D4V4_9LAMI</name>
<evidence type="ECO:0000313" key="1">
    <source>
        <dbReference type="EMBL" id="KZV54160.1"/>
    </source>
</evidence>